<keyword evidence="2" id="KW-1185">Reference proteome</keyword>
<dbReference type="Proteomes" id="UP000283479">
    <property type="component" value="Unassembled WGS sequence"/>
</dbReference>
<proteinExistence type="predicted"/>
<organism evidence="1 2">
    <name type="scientific">Rhodococcus xishaensis</name>
    <dbReference type="NCBI Taxonomy" id="2487364"/>
    <lineage>
        <taxon>Bacteria</taxon>
        <taxon>Bacillati</taxon>
        <taxon>Actinomycetota</taxon>
        <taxon>Actinomycetes</taxon>
        <taxon>Mycobacteriales</taxon>
        <taxon>Nocardiaceae</taxon>
        <taxon>Rhodococcus</taxon>
    </lineage>
</organism>
<evidence type="ECO:0000313" key="1">
    <source>
        <dbReference type="EMBL" id="RVW02047.1"/>
    </source>
</evidence>
<protein>
    <recommendedName>
        <fullName evidence="3">Anti-sigma-M factor RsmA</fullName>
    </recommendedName>
</protein>
<name>A0A3S3DZW8_9NOCA</name>
<accession>A0A3S3DZW8</accession>
<evidence type="ECO:0008006" key="3">
    <source>
        <dbReference type="Google" id="ProtNLM"/>
    </source>
</evidence>
<reference evidence="1 2" key="1">
    <citation type="submission" date="2018-11" db="EMBL/GenBank/DDBJ databases">
        <title>Rhodococcus spongicola sp. nov. and Rhodococcus xishaensis sp. nov. from marine sponges.</title>
        <authorList>
            <person name="Li L."/>
            <person name="Lin H.W."/>
        </authorList>
    </citation>
    <scope>NUCLEOTIDE SEQUENCE [LARGE SCALE GENOMIC DNA]</scope>
    <source>
        <strain evidence="1 2">LHW51113</strain>
    </source>
</reference>
<evidence type="ECO:0000313" key="2">
    <source>
        <dbReference type="Proteomes" id="UP000283479"/>
    </source>
</evidence>
<dbReference type="AlphaFoldDB" id="A0A3S3DZW8"/>
<dbReference type="RefSeq" id="WP_127954574.1">
    <property type="nucleotide sequence ID" value="NZ_RKLO01000004.1"/>
</dbReference>
<comment type="caution">
    <text evidence="1">The sequence shown here is derived from an EMBL/GenBank/DDBJ whole genome shotgun (WGS) entry which is preliminary data.</text>
</comment>
<dbReference type="EMBL" id="RKLO01000004">
    <property type="protein sequence ID" value="RVW02047.1"/>
    <property type="molecule type" value="Genomic_DNA"/>
</dbReference>
<gene>
    <name evidence="1" type="ORF">EGT50_11505</name>
</gene>
<dbReference type="OrthoDB" id="4566632at2"/>
<sequence>MAVHDGDETLSPPFSTDLLADLHAGVLPHDESTRLWPLVRQDPAALAVIEALDAVSADLGEAGRDHSLGTRVPPEIATRINEALAKEDSCSSVGVTELVGVRTRPSARTWIAVAVASTAAAAGVVFTLDRIDPAEPAAPTVLATPTAATPQPPVVDLGADIDGGQVLALVGDSDSSSADGVGHLADPEVRAACLQANGIDRSTPVLGMREVRFRGDDAVLLLLPGPRPPALTALVVGAGCDSANPELLSRTEIG</sequence>